<evidence type="ECO:0008006" key="3">
    <source>
        <dbReference type="Google" id="ProtNLM"/>
    </source>
</evidence>
<dbReference type="EMBL" id="ABJD02000099">
    <property type="protein sequence ID" value="EDU60785.1"/>
    <property type="molecule type" value="Genomic_DNA"/>
</dbReference>
<proteinExistence type="predicted"/>
<dbReference type="AlphaFoldDB" id="A0AA86YPT2"/>
<reference evidence="2" key="2">
    <citation type="submission" date="2008-04" db="EMBL/GenBank/DDBJ databases">
        <title>Draft genome sequence of Providencia stuartii(ATCC 25827).</title>
        <authorList>
            <person name="Sudarsanam P."/>
            <person name="Ley R."/>
            <person name="Guruge J."/>
            <person name="Turnbaugh P.J."/>
            <person name="Mahowald M."/>
            <person name="Liep D."/>
            <person name="Gordon J."/>
        </authorList>
    </citation>
    <scope>NUCLEOTIDE SEQUENCE [LARGE SCALE GENOMIC DNA]</scope>
    <source>
        <strain evidence="2">ATCC 25827</strain>
    </source>
</reference>
<dbReference type="PANTHER" id="PTHR15394:SF3">
    <property type="entry name" value="SERINE HYDROLASE RBBP9"/>
    <property type="match status" value="1"/>
</dbReference>
<organism evidence="1 2">
    <name type="scientific">Providencia stuartii ATCC 25827</name>
    <dbReference type="NCBI Taxonomy" id="471874"/>
    <lineage>
        <taxon>Bacteria</taxon>
        <taxon>Pseudomonadati</taxon>
        <taxon>Pseudomonadota</taxon>
        <taxon>Gammaproteobacteria</taxon>
        <taxon>Enterobacterales</taxon>
        <taxon>Morganellaceae</taxon>
        <taxon>Providencia</taxon>
    </lineage>
</organism>
<reference evidence="1 2" key="3">
    <citation type="submission" date="2008-05" db="EMBL/GenBank/DDBJ databases">
        <authorList>
            <person name="Fulton L."/>
            <person name="Clifton S."/>
            <person name="Fulton B."/>
            <person name="Xu J."/>
            <person name="Minx P."/>
            <person name="Pepin K.H."/>
            <person name="Johnson M."/>
            <person name="Thiruvilangam P."/>
            <person name="Bhonagiri V."/>
            <person name="Nash W.E."/>
            <person name="Mardis E.R."/>
            <person name="Wilson R.K."/>
        </authorList>
    </citation>
    <scope>NUCLEOTIDE SEQUENCE [LARGE SCALE GENOMIC DNA]</scope>
    <source>
        <strain evidence="1 2">ATCC 25827</strain>
    </source>
</reference>
<dbReference type="InterPro" id="IPR029058">
    <property type="entry name" value="AB_hydrolase_fold"/>
</dbReference>
<comment type="caution">
    <text evidence="1">The sequence shown here is derived from an EMBL/GenBank/DDBJ whole genome shotgun (WGS) entry which is preliminary data.</text>
</comment>
<sequence length="200" mass="22490">MANDVSQNESLKGKKFVIVHGYTASPEKNWFPWLKAELTSLGALVYVPEMPEPLSPEPLKWQQHLKNLAIEIDENTLFIGHSLGCVTVLRFLEQQVAKGNKVGGYILVAGFDQEQSTLPELKPHTLSRLDYPYLIDIADKRISIISTNDWVVSPQSSQTLAKALQTEVIIEEEAGHFLDREGYTEFPTLLHSIKTQFNGI</sequence>
<dbReference type="InterPro" id="IPR010662">
    <property type="entry name" value="RBBP9/YdeN"/>
</dbReference>
<dbReference type="RefSeq" id="WP_004925517.1">
    <property type="nucleotide sequence ID" value="NZ_DS607678.1"/>
</dbReference>
<accession>A0AA86YPT2</accession>
<protein>
    <recommendedName>
        <fullName evidence="3">Serine hydrolase</fullName>
    </recommendedName>
</protein>
<dbReference type="Pfam" id="PF06821">
    <property type="entry name" value="Ser_hydrolase"/>
    <property type="match status" value="1"/>
</dbReference>
<evidence type="ECO:0000313" key="1">
    <source>
        <dbReference type="EMBL" id="EDU60785.1"/>
    </source>
</evidence>
<dbReference type="PANTHER" id="PTHR15394">
    <property type="entry name" value="SERINE HYDROLASE RBBP9"/>
    <property type="match status" value="1"/>
</dbReference>
<name>A0AA86YPT2_PROST</name>
<dbReference type="SUPFAM" id="SSF53474">
    <property type="entry name" value="alpha/beta-Hydrolases"/>
    <property type="match status" value="1"/>
</dbReference>
<dbReference type="GO" id="GO:0016787">
    <property type="term" value="F:hydrolase activity"/>
    <property type="evidence" value="ECO:0007669"/>
    <property type="project" value="InterPro"/>
</dbReference>
<dbReference type="Gene3D" id="3.40.50.1820">
    <property type="entry name" value="alpha/beta hydrolase"/>
    <property type="match status" value="1"/>
</dbReference>
<dbReference type="Proteomes" id="UP000004506">
    <property type="component" value="Unassembled WGS sequence"/>
</dbReference>
<reference evidence="2" key="1">
    <citation type="submission" date="2008-04" db="EMBL/GenBank/DDBJ databases">
        <title>Draft genome sequence of Providencia stuartii (ATCC 25827).</title>
        <authorList>
            <person name="Sudarsanam P."/>
            <person name="Ley R."/>
            <person name="Guruge J."/>
            <person name="Turnbaugh P.J."/>
            <person name="Mahowald M."/>
            <person name="Liep D."/>
            <person name="Gordon J."/>
        </authorList>
    </citation>
    <scope>NUCLEOTIDE SEQUENCE [LARGE SCALE GENOMIC DNA]</scope>
    <source>
        <strain evidence="2">ATCC 25827</strain>
    </source>
</reference>
<evidence type="ECO:0000313" key="2">
    <source>
        <dbReference type="Proteomes" id="UP000004506"/>
    </source>
</evidence>
<gene>
    <name evidence="1" type="ORF">PROSTU_01322</name>
</gene>